<reference evidence="2 3" key="1">
    <citation type="submission" date="2015-03" db="EMBL/GenBank/DDBJ databases">
        <title>Complete genome sequence of Lactobacillus acetotolerans NBRC 13120.</title>
        <authorList>
            <person name="Toh H."/>
            <person name="Morita H."/>
            <person name="Fujita N."/>
        </authorList>
    </citation>
    <scope>NUCLEOTIDE SEQUENCE [LARGE SCALE GENOMIC DNA]</scope>
    <source>
        <strain evidence="2 3">NBRC 13120</strain>
    </source>
</reference>
<accession>A0A0D6A2C5</accession>
<dbReference type="PANTHER" id="PTHR18964:SF170">
    <property type="entry name" value="SUGAR KINASE"/>
    <property type="match status" value="1"/>
</dbReference>
<comment type="similarity">
    <text evidence="1">Belongs to the ROK (NagC/XylR) family.</text>
</comment>
<dbReference type="EMBL" id="AP014808">
    <property type="protein sequence ID" value="BAQ56660.1"/>
    <property type="molecule type" value="Genomic_DNA"/>
</dbReference>
<protein>
    <submittedName>
        <fullName evidence="2">Transcriptional regulator</fullName>
    </submittedName>
</protein>
<dbReference type="PANTHER" id="PTHR18964">
    <property type="entry name" value="ROK (REPRESSOR, ORF, KINASE) FAMILY"/>
    <property type="match status" value="1"/>
</dbReference>
<evidence type="ECO:0000313" key="3">
    <source>
        <dbReference type="Proteomes" id="UP000035709"/>
    </source>
</evidence>
<dbReference type="AlphaFoldDB" id="A0A0D6A2C5"/>
<dbReference type="Pfam" id="PF00480">
    <property type="entry name" value="ROK"/>
    <property type="match status" value="1"/>
</dbReference>
<evidence type="ECO:0000256" key="1">
    <source>
        <dbReference type="ARBA" id="ARBA00006479"/>
    </source>
</evidence>
<dbReference type="SUPFAM" id="SSF53067">
    <property type="entry name" value="Actin-like ATPase domain"/>
    <property type="match status" value="1"/>
</dbReference>
<evidence type="ECO:0000313" key="2">
    <source>
        <dbReference type="EMBL" id="BAQ56660.1"/>
    </source>
</evidence>
<dbReference type="KEGG" id="lae:LBAT_0271"/>
<dbReference type="CDD" id="cd24152">
    <property type="entry name" value="ASKHA_NBD_ROK-like"/>
    <property type="match status" value="1"/>
</dbReference>
<gene>
    <name evidence="2" type="ORF">LBAT_0271</name>
</gene>
<dbReference type="Proteomes" id="UP000035709">
    <property type="component" value="Chromosome"/>
</dbReference>
<organism evidence="2 3">
    <name type="scientific">Lactobacillus acetotolerans</name>
    <dbReference type="NCBI Taxonomy" id="1600"/>
    <lineage>
        <taxon>Bacteria</taxon>
        <taxon>Bacillati</taxon>
        <taxon>Bacillota</taxon>
        <taxon>Bacilli</taxon>
        <taxon>Lactobacillales</taxon>
        <taxon>Lactobacillaceae</taxon>
        <taxon>Lactobacillus</taxon>
    </lineage>
</organism>
<dbReference type="InterPro" id="IPR000600">
    <property type="entry name" value="ROK"/>
</dbReference>
<dbReference type="InterPro" id="IPR043129">
    <property type="entry name" value="ATPase_NBD"/>
</dbReference>
<name>A0A0D6A2C5_9LACO</name>
<dbReference type="Gene3D" id="3.30.420.40">
    <property type="match status" value="2"/>
</dbReference>
<proteinExistence type="inferred from homology"/>
<dbReference type="STRING" id="1600.LBAT_0271"/>
<dbReference type="PATRIC" id="fig|1600.4.peg.277"/>
<dbReference type="RefSeq" id="WP_060459148.1">
    <property type="nucleotide sequence ID" value="NZ_AP014808.1"/>
</dbReference>
<keyword evidence="3" id="KW-1185">Reference proteome</keyword>
<sequence length="306" mass="33111">MTQYLSFDIGGTNLKYALLNHEGHIIEKNRVNTNTESLASFMSSIYKIADAYKGKFEGIALCAPGKIDSKNKVIHYGGALTFLDGLDLNETLGKRYNVPVGVENDGKAAALAELWLGELQDVNSGFAMTLGTALGGGILLDGHVLHGKDFQAGEISWMITNISKGSNNLEAYSGYICSAVRMIYMINRAVGNSNLKDGIAAFDAIRSGNKTAVKIFKEFCLNPAAVILNIQVIVNGEKVVIGGGISAQPILIKEVRKQFKHILTDNQMINNQINPPEIVAAKFKNDANLYGALYALLLELNGEKVQ</sequence>
<dbReference type="OrthoDB" id="9795247at2"/>